<accession>A0A9D4B042</accession>
<dbReference type="Pfam" id="PF00059">
    <property type="entry name" value="Lectin_C"/>
    <property type="match status" value="1"/>
</dbReference>
<dbReference type="PROSITE" id="PS50041">
    <property type="entry name" value="C_TYPE_LECTIN_2"/>
    <property type="match status" value="1"/>
</dbReference>
<dbReference type="AlphaFoldDB" id="A0A9D4B042"/>
<keyword evidence="4" id="KW-1133">Transmembrane helix</keyword>
<dbReference type="InterPro" id="IPR016187">
    <property type="entry name" value="CTDL_fold"/>
</dbReference>
<comment type="subcellular location">
    <subcellularLocation>
        <location evidence="1">Cell membrane</location>
        <topology evidence="1">Single-pass type II membrane protein</topology>
    </subcellularLocation>
</comment>
<gene>
    <name evidence="6" type="ORF">KIL84_004534</name>
</gene>
<comment type="caution">
    <text evidence="6">The sequence shown here is derived from an EMBL/GenBank/DDBJ whole genome shotgun (WGS) entry which is preliminary data.</text>
</comment>
<feature type="compositionally biased region" description="Polar residues" evidence="3">
    <location>
        <begin position="11"/>
        <end position="21"/>
    </location>
</feature>
<dbReference type="SUPFAM" id="SSF56436">
    <property type="entry name" value="C-type lectin-like"/>
    <property type="match status" value="1"/>
</dbReference>
<dbReference type="PANTHER" id="PTHR45710">
    <property type="entry name" value="C-TYPE LECTIN DOMAIN-CONTAINING PROTEIN 180"/>
    <property type="match status" value="1"/>
</dbReference>
<keyword evidence="2" id="KW-0430">Lectin</keyword>
<sequence>MKHLKNKTHSDSTSGQKSQSDCIGKGFLQSHPVGKPRLRCNPVSCFKTVIKKGSADTARPTVGVLVYHWLQMETQVCMSQLLEMQKMENGSCPAEKREPDPLLGSQETQVQQNGDTPVTISPKDGESSKVDPAGLLSGFKSWVRHRAVPSVVLNFMLIIILILILIIVLISMSARKPEPCPAGAACPVAACPDGWVGHLGKCYYFSQAEGNWTHSQSHCSALGASLAAIDTQQEMEFMKRCKGLEDHWIGLRKSPGQRWKWSNGTEFNNWFRIEGSGDCAYTNSYGIASSSCSRQLPCICCKPVE</sequence>
<proteinExistence type="predicted"/>
<reference evidence="6" key="1">
    <citation type="submission" date="2021-09" db="EMBL/GenBank/DDBJ databases">
        <title>The genome of Mauremys mutica provides insights into the evolution of semi-aquatic lifestyle.</title>
        <authorList>
            <person name="Gong S."/>
            <person name="Gao Y."/>
        </authorList>
    </citation>
    <scope>NUCLEOTIDE SEQUENCE</scope>
    <source>
        <strain evidence="6">MM-2020</strain>
        <tissue evidence="6">Muscle</tissue>
    </source>
</reference>
<dbReference type="InterPro" id="IPR050828">
    <property type="entry name" value="C-type_lectin/matrix_domain"/>
</dbReference>
<evidence type="ECO:0000313" key="6">
    <source>
        <dbReference type="EMBL" id="KAH1183042.1"/>
    </source>
</evidence>
<keyword evidence="4" id="KW-0812">Transmembrane</keyword>
<dbReference type="Gene3D" id="3.10.100.10">
    <property type="entry name" value="Mannose-Binding Protein A, subunit A"/>
    <property type="match status" value="1"/>
</dbReference>
<name>A0A9D4B042_9SAUR</name>
<evidence type="ECO:0000256" key="2">
    <source>
        <dbReference type="ARBA" id="ARBA00022734"/>
    </source>
</evidence>
<feature type="region of interest" description="Disordered" evidence="3">
    <location>
        <begin position="89"/>
        <end position="127"/>
    </location>
</feature>
<dbReference type="PANTHER" id="PTHR45710:SF35">
    <property type="entry name" value="C-TYPE LECTIN DOMAIN FAMILY 2 MEMBER D"/>
    <property type="match status" value="1"/>
</dbReference>
<evidence type="ECO:0000256" key="4">
    <source>
        <dbReference type="SAM" id="Phobius"/>
    </source>
</evidence>
<evidence type="ECO:0000256" key="3">
    <source>
        <dbReference type="SAM" id="MobiDB-lite"/>
    </source>
</evidence>
<keyword evidence="4" id="KW-0472">Membrane</keyword>
<feature type="transmembrane region" description="Helical" evidence="4">
    <location>
        <begin position="151"/>
        <end position="172"/>
    </location>
</feature>
<organism evidence="6 7">
    <name type="scientific">Mauremys mutica</name>
    <name type="common">yellowpond turtle</name>
    <dbReference type="NCBI Taxonomy" id="74926"/>
    <lineage>
        <taxon>Eukaryota</taxon>
        <taxon>Metazoa</taxon>
        <taxon>Chordata</taxon>
        <taxon>Craniata</taxon>
        <taxon>Vertebrata</taxon>
        <taxon>Euteleostomi</taxon>
        <taxon>Archelosauria</taxon>
        <taxon>Testudinata</taxon>
        <taxon>Testudines</taxon>
        <taxon>Cryptodira</taxon>
        <taxon>Durocryptodira</taxon>
        <taxon>Testudinoidea</taxon>
        <taxon>Geoemydidae</taxon>
        <taxon>Geoemydinae</taxon>
        <taxon>Mauremys</taxon>
    </lineage>
</organism>
<dbReference type="GO" id="GO:0030246">
    <property type="term" value="F:carbohydrate binding"/>
    <property type="evidence" value="ECO:0007669"/>
    <property type="project" value="UniProtKB-KW"/>
</dbReference>
<feature type="region of interest" description="Disordered" evidence="3">
    <location>
        <begin position="1"/>
        <end position="23"/>
    </location>
</feature>
<dbReference type="EMBL" id="JAHDVG010000466">
    <property type="protein sequence ID" value="KAH1183042.1"/>
    <property type="molecule type" value="Genomic_DNA"/>
</dbReference>
<dbReference type="SMART" id="SM00034">
    <property type="entry name" value="CLECT"/>
    <property type="match status" value="1"/>
</dbReference>
<keyword evidence="7" id="KW-1185">Reference proteome</keyword>
<dbReference type="InterPro" id="IPR001304">
    <property type="entry name" value="C-type_lectin-like"/>
</dbReference>
<dbReference type="InterPro" id="IPR016186">
    <property type="entry name" value="C-type_lectin-like/link_sf"/>
</dbReference>
<dbReference type="Proteomes" id="UP000827986">
    <property type="component" value="Unassembled WGS sequence"/>
</dbReference>
<dbReference type="InterPro" id="IPR033992">
    <property type="entry name" value="NKR-like_CTLD"/>
</dbReference>
<evidence type="ECO:0000256" key="1">
    <source>
        <dbReference type="ARBA" id="ARBA00004401"/>
    </source>
</evidence>
<dbReference type="GO" id="GO:0005886">
    <property type="term" value="C:plasma membrane"/>
    <property type="evidence" value="ECO:0007669"/>
    <property type="project" value="UniProtKB-SubCell"/>
</dbReference>
<feature type="compositionally biased region" description="Polar residues" evidence="3">
    <location>
        <begin position="105"/>
        <end position="119"/>
    </location>
</feature>
<feature type="domain" description="C-type lectin" evidence="5">
    <location>
        <begin position="198"/>
        <end position="301"/>
    </location>
</feature>
<evidence type="ECO:0000313" key="7">
    <source>
        <dbReference type="Proteomes" id="UP000827986"/>
    </source>
</evidence>
<evidence type="ECO:0000259" key="5">
    <source>
        <dbReference type="PROSITE" id="PS50041"/>
    </source>
</evidence>
<protein>
    <recommendedName>
        <fullName evidence="5">C-type lectin domain-containing protein</fullName>
    </recommendedName>
</protein>
<dbReference type="CDD" id="cd03593">
    <property type="entry name" value="CLECT_NK_receptors_like"/>
    <property type="match status" value="1"/>
</dbReference>